<dbReference type="GeneID" id="94551035"/>
<dbReference type="Pfam" id="PF02844">
    <property type="entry name" value="GARS_N"/>
    <property type="match status" value="1"/>
</dbReference>
<evidence type="ECO:0000256" key="2">
    <source>
        <dbReference type="ARBA" id="ARBA00013255"/>
    </source>
</evidence>
<organism evidence="13 14">
    <name type="scientific">Porphyromonas loveana</name>
    <dbReference type="NCBI Taxonomy" id="1884669"/>
    <lineage>
        <taxon>Bacteria</taxon>
        <taxon>Pseudomonadati</taxon>
        <taxon>Bacteroidota</taxon>
        <taxon>Bacteroidia</taxon>
        <taxon>Bacteroidales</taxon>
        <taxon>Porphyromonadaceae</taxon>
        <taxon>Porphyromonas</taxon>
    </lineage>
</organism>
<comment type="catalytic activity">
    <reaction evidence="10">
        <text>5-phospho-beta-D-ribosylamine + glycine + ATP = N(1)-(5-phospho-beta-D-ribosyl)glycinamide + ADP + phosphate + H(+)</text>
        <dbReference type="Rhea" id="RHEA:17453"/>
        <dbReference type="ChEBI" id="CHEBI:15378"/>
        <dbReference type="ChEBI" id="CHEBI:30616"/>
        <dbReference type="ChEBI" id="CHEBI:43474"/>
        <dbReference type="ChEBI" id="CHEBI:57305"/>
        <dbReference type="ChEBI" id="CHEBI:58681"/>
        <dbReference type="ChEBI" id="CHEBI:143788"/>
        <dbReference type="ChEBI" id="CHEBI:456216"/>
        <dbReference type="EC" id="6.3.4.13"/>
    </reaction>
</comment>
<evidence type="ECO:0000256" key="5">
    <source>
        <dbReference type="ARBA" id="ARBA00022755"/>
    </source>
</evidence>
<evidence type="ECO:0000256" key="10">
    <source>
        <dbReference type="HAMAP-Rule" id="MF_00138"/>
    </source>
</evidence>
<dbReference type="SUPFAM" id="SSF56059">
    <property type="entry name" value="Glutathione synthetase ATP-binding domain-like"/>
    <property type="match status" value="1"/>
</dbReference>
<evidence type="ECO:0000256" key="3">
    <source>
        <dbReference type="ARBA" id="ARBA00022598"/>
    </source>
</evidence>
<dbReference type="RefSeq" id="WP_116679566.1">
    <property type="nucleotide sequence ID" value="NZ_JBGYVJ010000016.1"/>
</dbReference>
<dbReference type="InterPro" id="IPR011054">
    <property type="entry name" value="Rudment_hybrid_motif"/>
</dbReference>
<evidence type="ECO:0000313" key="13">
    <source>
        <dbReference type="EMBL" id="PVZ09196.1"/>
    </source>
</evidence>
<dbReference type="OrthoDB" id="9807240at2"/>
<dbReference type="Proteomes" id="UP000245462">
    <property type="component" value="Unassembled WGS sequence"/>
</dbReference>
<dbReference type="EMBL" id="QEKY01000010">
    <property type="protein sequence ID" value="PVZ09196.1"/>
    <property type="molecule type" value="Genomic_DNA"/>
</dbReference>
<name>A0A2U1FAK0_9PORP</name>
<keyword evidence="14" id="KW-1185">Reference proteome</keyword>
<dbReference type="Pfam" id="PF02843">
    <property type="entry name" value="GARS_C"/>
    <property type="match status" value="1"/>
</dbReference>
<evidence type="ECO:0000259" key="12">
    <source>
        <dbReference type="PROSITE" id="PS50975"/>
    </source>
</evidence>
<dbReference type="Pfam" id="PF01071">
    <property type="entry name" value="GARS_A"/>
    <property type="match status" value="1"/>
</dbReference>
<keyword evidence="4 11" id="KW-0547">Nucleotide-binding</keyword>
<dbReference type="GO" id="GO:0005524">
    <property type="term" value="F:ATP binding"/>
    <property type="evidence" value="ECO:0007669"/>
    <property type="project" value="UniProtKB-UniRule"/>
</dbReference>
<dbReference type="InterPro" id="IPR011761">
    <property type="entry name" value="ATP-grasp"/>
</dbReference>
<reference evidence="13 14" key="1">
    <citation type="submission" date="2018-04" db="EMBL/GenBank/DDBJ databases">
        <title>Genomic Encyclopedia of Type Strains, Phase IV (KMG-IV): sequencing the most valuable type-strain genomes for metagenomic binning, comparative biology and taxonomic classification.</title>
        <authorList>
            <person name="Goeker M."/>
        </authorList>
    </citation>
    <scope>NUCLEOTIDE SEQUENCE [LARGE SCALE GENOMIC DNA]</scope>
    <source>
        <strain evidence="13 14">DSM 28520</strain>
    </source>
</reference>
<feature type="domain" description="ATP-grasp" evidence="12">
    <location>
        <begin position="112"/>
        <end position="319"/>
    </location>
</feature>
<keyword evidence="5 10" id="KW-0658">Purine biosynthesis</keyword>
<proteinExistence type="inferred from homology"/>
<dbReference type="Gene3D" id="3.90.600.10">
    <property type="entry name" value="Phosphoribosylglycinamide synthetase, C-terminal domain"/>
    <property type="match status" value="1"/>
</dbReference>
<dbReference type="PROSITE" id="PS50975">
    <property type="entry name" value="ATP_GRASP"/>
    <property type="match status" value="1"/>
</dbReference>
<protein>
    <recommendedName>
        <fullName evidence="2 10">Phosphoribosylamine--glycine ligase</fullName>
        <ecNumber evidence="2 10">6.3.4.13</ecNumber>
    </recommendedName>
    <alternativeName>
        <fullName evidence="10">GARS</fullName>
    </alternativeName>
    <alternativeName>
        <fullName evidence="8 10">Glycinamide ribonucleotide synthetase</fullName>
    </alternativeName>
    <alternativeName>
        <fullName evidence="9 10">Phosphoribosylglycinamide synthetase</fullName>
    </alternativeName>
</protein>
<evidence type="ECO:0000256" key="6">
    <source>
        <dbReference type="ARBA" id="ARBA00022840"/>
    </source>
</evidence>
<evidence type="ECO:0000256" key="1">
    <source>
        <dbReference type="ARBA" id="ARBA00005174"/>
    </source>
</evidence>
<dbReference type="SUPFAM" id="SSF52440">
    <property type="entry name" value="PreATP-grasp domain"/>
    <property type="match status" value="1"/>
</dbReference>
<dbReference type="InterPro" id="IPR037123">
    <property type="entry name" value="PRibGlycinamide_synth_C_sf"/>
</dbReference>
<comment type="caution">
    <text evidence="13">The sequence shown here is derived from an EMBL/GenBank/DDBJ whole genome shotgun (WGS) entry which is preliminary data.</text>
</comment>
<dbReference type="PANTHER" id="PTHR43472">
    <property type="entry name" value="PHOSPHORIBOSYLAMINE--GLYCINE LIGASE"/>
    <property type="match status" value="1"/>
</dbReference>
<dbReference type="SMART" id="SM01209">
    <property type="entry name" value="GARS_A"/>
    <property type="match status" value="1"/>
</dbReference>
<keyword evidence="6 11" id="KW-0067">ATP-binding</keyword>
<dbReference type="SMART" id="SM01210">
    <property type="entry name" value="GARS_C"/>
    <property type="match status" value="1"/>
</dbReference>
<comment type="similarity">
    <text evidence="7 10">Belongs to the GARS family.</text>
</comment>
<dbReference type="EC" id="6.3.4.13" evidence="2 10"/>
<evidence type="ECO:0000256" key="11">
    <source>
        <dbReference type="PROSITE-ProRule" id="PRU00409"/>
    </source>
</evidence>
<evidence type="ECO:0000313" key="14">
    <source>
        <dbReference type="Proteomes" id="UP000245462"/>
    </source>
</evidence>
<dbReference type="InterPro" id="IPR020562">
    <property type="entry name" value="PRibGlycinamide_synth_N"/>
</dbReference>
<dbReference type="SUPFAM" id="SSF51246">
    <property type="entry name" value="Rudiment single hybrid motif"/>
    <property type="match status" value="1"/>
</dbReference>
<dbReference type="HAMAP" id="MF_00138">
    <property type="entry name" value="GARS"/>
    <property type="match status" value="1"/>
</dbReference>
<evidence type="ECO:0000256" key="4">
    <source>
        <dbReference type="ARBA" id="ARBA00022741"/>
    </source>
</evidence>
<dbReference type="AlphaFoldDB" id="A0A2U1FAK0"/>
<evidence type="ECO:0000256" key="7">
    <source>
        <dbReference type="ARBA" id="ARBA00038345"/>
    </source>
</evidence>
<dbReference type="GO" id="GO:0006189">
    <property type="term" value="P:'de novo' IMP biosynthetic process"/>
    <property type="evidence" value="ECO:0007669"/>
    <property type="project" value="UniProtKB-UniRule"/>
</dbReference>
<dbReference type="Gene3D" id="3.30.1490.20">
    <property type="entry name" value="ATP-grasp fold, A domain"/>
    <property type="match status" value="1"/>
</dbReference>
<dbReference type="InterPro" id="IPR020561">
    <property type="entry name" value="PRibGlycinamid_synth_ATP-grasp"/>
</dbReference>
<dbReference type="InterPro" id="IPR000115">
    <property type="entry name" value="PRibGlycinamide_synth"/>
</dbReference>
<comment type="pathway">
    <text evidence="1 10">Purine metabolism; IMP biosynthesis via de novo pathway; N(1)-(5-phospho-D-ribosyl)glycinamide from 5-phospho-alpha-D-ribose 1-diphosphate: step 2/2.</text>
</comment>
<dbReference type="Gene3D" id="3.30.470.20">
    <property type="entry name" value="ATP-grasp fold, B domain"/>
    <property type="match status" value="1"/>
</dbReference>
<dbReference type="InterPro" id="IPR020560">
    <property type="entry name" value="PRibGlycinamide_synth_C-dom"/>
</dbReference>
<dbReference type="UniPathway" id="UPA00074">
    <property type="reaction ID" value="UER00125"/>
</dbReference>
<dbReference type="NCBIfam" id="TIGR00877">
    <property type="entry name" value="purD"/>
    <property type="match status" value="1"/>
</dbReference>
<dbReference type="InterPro" id="IPR013815">
    <property type="entry name" value="ATP_grasp_subdomain_1"/>
</dbReference>
<keyword evidence="3 10" id="KW-0436">Ligase</keyword>
<evidence type="ECO:0000256" key="8">
    <source>
        <dbReference type="ARBA" id="ARBA00042242"/>
    </source>
</evidence>
<dbReference type="GO" id="GO:0009113">
    <property type="term" value="P:purine nucleobase biosynthetic process"/>
    <property type="evidence" value="ECO:0007669"/>
    <property type="project" value="InterPro"/>
</dbReference>
<dbReference type="PANTHER" id="PTHR43472:SF1">
    <property type="entry name" value="PHOSPHORIBOSYLAMINE--GLYCINE LIGASE, CHLOROPLASTIC"/>
    <property type="match status" value="1"/>
</dbReference>
<accession>A0A2U1FAK0</accession>
<dbReference type="Gene3D" id="3.40.50.20">
    <property type="match status" value="1"/>
</dbReference>
<gene>
    <name evidence="10" type="primary">purD</name>
    <name evidence="13" type="ORF">C7382_11063</name>
</gene>
<sequence length="431" mass="46989">MNILLLGSGGREHAMAWKIAQSPQTNKVFVAPGNGGTQEVATNLPDIDVNDFPAIAEVVMRESIDLLIVGPEEPLVRGIVDYFRRHETLYDLPIVGPNAAGARLEGSKDFSKAFMRRHSIPTAAYQTFMAENIQAGYAFIDTMKAPYVLKADGLAGGKGVIIAASAEEAKRELAEMLGGKFGMASSHVVVEEFLNGVECSVFVATDGKNYRILPVAKDYKRIGDGDTGLNTGGMGSVSPVPFADEVFMQKVEERIVRPTIAGLISEGIDYRGIIFVGVMNVGGDPYVIEYNCRMGDPETEAVVLRIESDFLELLRRIASGRIGFYELKEDQRCAASVMLVSRGYPGNYEKGKEMEIPIPPTDTILFHAGTVMRDGKVYTNGGRVLAVSSYGSTPEAALQRSYTHARQVLYDGKNYRHDIGQDMLLLAKGDR</sequence>
<dbReference type="GO" id="GO:0004637">
    <property type="term" value="F:phosphoribosylamine-glycine ligase activity"/>
    <property type="evidence" value="ECO:0007669"/>
    <property type="project" value="UniProtKB-UniRule"/>
</dbReference>
<dbReference type="InterPro" id="IPR016185">
    <property type="entry name" value="PreATP-grasp_dom_sf"/>
</dbReference>
<dbReference type="GO" id="GO:0046872">
    <property type="term" value="F:metal ion binding"/>
    <property type="evidence" value="ECO:0007669"/>
    <property type="project" value="InterPro"/>
</dbReference>
<evidence type="ECO:0000256" key="9">
    <source>
        <dbReference type="ARBA" id="ARBA00042864"/>
    </source>
</evidence>